<feature type="compositionally biased region" description="Low complexity" evidence="1">
    <location>
        <begin position="104"/>
        <end position="124"/>
    </location>
</feature>
<dbReference type="Proteomes" id="UP000789759">
    <property type="component" value="Unassembled WGS sequence"/>
</dbReference>
<feature type="compositionally biased region" description="Polar residues" evidence="1">
    <location>
        <begin position="61"/>
        <end position="72"/>
    </location>
</feature>
<comment type="caution">
    <text evidence="2">The sequence shown here is derived from an EMBL/GenBank/DDBJ whole genome shotgun (WGS) entry which is preliminary data.</text>
</comment>
<feature type="region of interest" description="Disordered" evidence="1">
    <location>
        <begin position="30"/>
        <end position="81"/>
    </location>
</feature>
<reference evidence="2" key="1">
    <citation type="submission" date="2021-06" db="EMBL/GenBank/DDBJ databases">
        <authorList>
            <person name="Kallberg Y."/>
            <person name="Tangrot J."/>
            <person name="Rosling A."/>
        </authorList>
    </citation>
    <scope>NUCLEOTIDE SEQUENCE</scope>
    <source>
        <strain evidence="2">FL966</strain>
    </source>
</reference>
<gene>
    <name evidence="2" type="ORF">CPELLU_LOCUS19780</name>
</gene>
<feature type="compositionally biased region" description="Polar residues" evidence="1">
    <location>
        <begin position="38"/>
        <end position="48"/>
    </location>
</feature>
<evidence type="ECO:0000313" key="2">
    <source>
        <dbReference type="EMBL" id="CAG8822036.1"/>
    </source>
</evidence>
<feature type="non-terminal residue" evidence="2">
    <location>
        <position position="199"/>
    </location>
</feature>
<accession>A0A9N9PFS1</accession>
<sequence length="199" mass="22774">NKKENINIETTVDPMSNFFITFFSEKSKKEANADKVNKSNGNITSSPIYDTKIHEEPKSLHINNNPLPTASDNSSKIPSVSINSSESNIYILRINSLNDKSQDDSSSMSKDSSTASNSGSRASSFYERPLESRFLQLEKEFKKQKEKLKRLEDESKMKHQALRKQNEALKEKLQTLEETLKDKWRKKQSSCKHTKLARV</sequence>
<proteinExistence type="predicted"/>
<feature type="compositionally biased region" description="Basic and acidic residues" evidence="1">
    <location>
        <begin position="147"/>
        <end position="157"/>
    </location>
</feature>
<protein>
    <submittedName>
        <fullName evidence="2">10627_t:CDS:1</fullName>
    </submittedName>
</protein>
<dbReference type="EMBL" id="CAJVQA010051178">
    <property type="protein sequence ID" value="CAG8822036.1"/>
    <property type="molecule type" value="Genomic_DNA"/>
</dbReference>
<organism evidence="2 3">
    <name type="scientific">Cetraspora pellucida</name>
    <dbReference type="NCBI Taxonomy" id="1433469"/>
    <lineage>
        <taxon>Eukaryota</taxon>
        <taxon>Fungi</taxon>
        <taxon>Fungi incertae sedis</taxon>
        <taxon>Mucoromycota</taxon>
        <taxon>Glomeromycotina</taxon>
        <taxon>Glomeromycetes</taxon>
        <taxon>Diversisporales</taxon>
        <taxon>Gigasporaceae</taxon>
        <taxon>Cetraspora</taxon>
    </lineage>
</organism>
<feature type="region of interest" description="Disordered" evidence="1">
    <location>
        <begin position="99"/>
        <end position="125"/>
    </location>
</feature>
<dbReference type="AlphaFoldDB" id="A0A9N9PFS1"/>
<name>A0A9N9PFS1_9GLOM</name>
<feature type="region of interest" description="Disordered" evidence="1">
    <location>
        <begin position="147"/>
        <end position="168"/>
    </location>
</feature>
<feature type="non-terminal residue" evidence="2">
    <location>
        <position position="1"/>
    </location>
</feature>
<evidence type="ECO:0000313" key="3">
    <source>
        <dbReference type="Proteomes" id="UP000789759"/>
    </source>
</evidence>
<keyword evidence="3" id="KW-1185">Reference proteome</keyword>
<evidence type="ECO:0000256" key="1">
    <source>
        <dbReference type="SAM" id="MobiDB-lite"/>
    </source>
</evidence>